<dbReference type="GO" id="GO:0030255">
    <property type="term" value="P:protein secretion by the type IV secretion system"/>
    <property type="evidence" value="ECO:0007669"/>
    <property type="project" value="InterPro"/>
</dbReference>
<feature type="transmembrane region" description="Helical" evidence="6">
    <location>
        <begin position="239"/>
        <end position="258"/>
    </location>
</feature>
<evidence type="ECO:0000256" key="1">
    <source>
        <dbReference type="ARBA" id="ARBA00004141"/>
    </source>
</evidence>
<keyword evidence="4 6" id="KW-1133">Transmembrane helix</keyword>
<feature type="transmembrane region" description="Helical" evidence="6">
    <location>
        <begin position="28"/>
        <end position="52"/>
    </location>
</feature>
<evidence type="ECO:0000256" key="6">
    <source>
        <dbReference type="SAM" id="Phobius"/>
    </source>
</evidence>
<evidence type="ECO:0000313" key="7">
    <source>
        <dbReference type="EMBL" id="CBG76051.1"/>
    </source>
</evidence>
<comment type="subcellular location">
    <subcellularLocation>
        <location evidence="1">Membrane</location>
        <topology evidence="1">Multi-pass membrane protein</topology>
    </subcellularLocation>
</comment>
<dbReference type="AlphaFoldDB" id="D0AAZ0"/>
<reference evidence="7" key="1">
    <citation type="journal article" date="2010" name="PLoS Pathog.">
        <title>The Trw type IV secretion system of Bartonella mediates host-specific adhesion to erythrocytes.</title>
        <authorList>
            <person name="Vayssier-Taussat M."/>
            <person name="Le Rhun D."/>
            <person name="Deng H.K."/>
            <person name="Biville F."/>
            <person name="Cescau S."/>
            <person name="Danchin A."/>
            <person name="Marignac G."/>
            <person name="Lenaour E."/>
            <person name="Boulouis H.J."/>
            <person name="Mavris M."/>
            <person name="Arnaud L."/>
            <person name="Yang H."/>
            <person name="Wang J."/>
            <person name="Quebatte M."/>
            <person name="Engel P."/>
            <person name="Saenz H."/>
            <person name="Dehio C."/>
        </authorList>
    </citation>
    <scope>NUCLEOTIDE SEQUENCE</scope>
</reference>
<keyword evidence="5 6" id="KW-0472">Membrane</keyword>
<evidence type="ECO:0000256" key="4">
    <source>
        <dbReference type="ARBA" id="ARBA00022989"/>
    </source>
</evidence>
<sequence>MDFKMFTQLFSHIDQATKTYVTDISSKAIITITPFVSIGLTIAFILYGWLVIRGAIDMPLSGLVNRCFRVSIITSIALTVGLYQNEIANLIIEMPHDLLKTLFNNQNDNKQLISLIDKVAERGFERASEAFEEAAFLDADGLLYGLFGILILLATSFLAAIGGAFILLAKIILVLLVGFGPLFIISLLWQPTYRFFEQWIGQILNYTIFFVLLATVSSLLMNIFANYMTDLKFDGKQNISYALGGAFILSIISIVLLLKLANIANALAKGITLGHLWKFR</sequence>
<feature type="transmembrane region" description="Helical" evidence="6">
    <location>
        <begin position="171"/>
        <end position="191"/>
    </location>
</feature>
<dbReference type="Pfam" id="PF04610">
    <property type="entry name" value="TrbL"/>
    <property type="match status" value="1"/>
</dbReference>
<evidence type="ECO:0000256" key="2">
    <source>
        <dbReference type="ARBA" id="ARBA00007802"/>
    </source>
</evidence>
<evidence type="ECO:0000313" key="8">
    <source>
        <dbReference type="EMBL" id="CBG76054.1"/>
    </source>
</evidence>
<keyword evidence="3 6" id="KW-0812">Transmembrane</keyword>
<dbReference type="InterPro" id="IPR007688">
    <property type="entry name" value="Conjugal_tfr_TrbL/VirB6"/>
</dbReference>
<gene>
    <name evidence="7" type="primary">trwIA</name>
    <name evidence="8" type="synonym">trwIB</name>
</gene>
<dbReference type="GO" id="GO:0016020">
    <property type="term" value="C:membrane"/>
    <property type="evidence" value="ECO:0007669"/>
    <property type="project" value="UniProtKB-SubCell"/>
</dbReference>
<feature type="transmembrane region" description="Helical" evidence="6">
    <location>
        <begin position="203"/>
        <end position="227"/>
    </location>
</feature>
<organism evidence="7">
    <name type="scientific">Bartonella birtlesii</name>
    <dbReference type="NCBI Taxonomy" id="111504"/>
    <lineage>
        <taxon>Bacteria</taxon>
        <taxon>Pseudomonadati</taxon>
        <taxon>Pseudomonadota</taxon>
        <taxon>Alphaproteobacteria</taxon>
        <taxon>Hyphomicrobiales</taxon>
        <taxon>Bartonellaceae</taxon>
        <taxon>Bartonella</taxon>
    </lineage>
</organism>
<accession>D0AAZ0</accession>
<proteinExistence type="inferred from homology"/>
<comment type="similarity">
    <text evidence="2">Belongs to the TrbL/VirB6 family.</text>
</comment>
<evidence type="ECO:0000256" key="3">
    <source>
        <dbReference type="ARBA" id="ARBA00022692"/>
    </source>
</evidence>
<evidence type="ECO:0000256" key="5">
    <source>
        <dbReference type="ARBA" id="ARBA00023136"/>
    </source>
</evidence>
<name>D0AAZ0_9HYPH</name>
<feature type="transmembrane region" description="Helical" evidence="6">
    <location>
        <begin position="142"/>
        <end position="165"/>
    </location>
</feature>
<protein>
    <submittedName>
        <fullName evidence="7">TrwI1 component of type IV secretion system</fullName>
    </submittedName>
    <submittedName>
        <fullName evidence="8">TrwI2 component of type IV secretion system</fullName>
    </submittedName>
</protein>
<dbReference type="EMBL" id="FN555106">
    <property type="protein sequence ID" value="CBG76054.1"/>
    <property type="molecule type" value="Genomic_DNA"/>
</dbReference>
<dbReference type="EMBL" id="FN555106">
    <property type="protein sequence ID" value="CBG76051.1"/>
    <property type="molecule type" value="Genomic_DNA"/>
</dbReference>